<organism evidence="6 7">
    <name type="scientific">Pseudoduganella aquatica</name>
    <dbReference type="NCBI Taxonomy" id="2660641"/>
    <lineage>
        <taxon>Bacteria</taxon>
        <taxon>Pseudomonadati</taxon>
        <taxon>Pseudomonadota</taxon>
        <taxon>Betaproteobacteria</taxon>
        <taxon>Burkholderiales</taxon>
        <taxon>Oxalobacteraceae</taxon>
        <taxon>Telluria group</taxon>
        <taxon>Pseudoduganella</taxon>
    </lineage>
</organism>
<evidence type="ECO:0000313" key="7">
    <source>
        <dbReference type="Proteomes" id="UP000450676"/>
    </source>
</evidence>
<dbReference type="Gene3D" id="3.40.190.10">
    <property type="entry name" value="Periplasmic binding protein-like II"/>
    <property type="match status" value="2"/>
</dbReference>
<dbReference type="EMBL" id="WWCU01000039">
    <property type="protein sequence ID" value="MYN10530.1"/>
    <property type="molecule type" value="Genomic_DNA"/>
</dbReference>
<accession>A0A7X4HG33</accession>
<evidence type="ECO:0000256" key="1">
    <source>
        <dbReference type="ARBA" id="ARBA00009437"/>
    </source>
</evidence>
<dbReference type="InterPro" id="IPR005119">
    <property type="entry name" value="LysR_subst-bd"/>
</dbReference>
<dbReference type="RefSeq" id="WP_161074818.1">
    <property type="nucleotide sequence ID" value="NZ_WWCU01000039.1"/>
</dbReference>
<dbReference type="GO" id="GO:0043565">
    <property type="term" value="F:sequence-specific DNA binding"/>
    <property type="evidence" value="ECO:0007669"/>
    <property type="project" value="TreeGrafter"/>
</dbReference>
<dbReference type="InterPro" id="IPR036388">
    <property type="entry name" value="WH-like_DNA-bd_sf"/>
</dbReference>
<evidence type="ECO:0000256" key="2">
    <source>
        <dbReference type="ARBA" id="ARBA00023015"/>
    </source>
</evidence>
<sequence>MAKPLRSLSGLIDLESAARWGSFKLAAEELHKTPAAVSQQIKNLEEELGFALFLRHPRHVALTEKGRDFAATVARVLGDLRTKAAALQKSGEECVLRISSTHSFTLKWLAPRLTHFTRLHPDIDIRLDASDRNVSLEDDSVDVAIRYGLYEPGDPAMLFSDRLVAVYSPDILPPGRSEFTLADLRSLPLLDEGSNVYWDRYVEANGLPRGGYKVSRGYSHWGVLAQAAVAGQGVALAAFSIVYEDLRRGDLHMIAACPISYTSGYRFLVNINKERMPKIERFRAWLADEMAEMQRALAACSPAPEQAPR</sequence>
<comment type="caution">
    <text evidence="6">The sequence shown here is derived from an EMBL/GenBank/DDBJ whole genome shotgun (WGS) entry which is preliminary data.</text>
</comment>
<dbReference type="Proteomes" id="UP000450676">
    <property type="component" value="Unassembled WGS sequence"/>
</dbReference>
<dbReference type="GO" id="GO:0006351">
    <property type="term" value="P:DNA-templated transcription"/>
    <property type="evidence" value="ECO:0007669"/>
    <property type="project" value="TreeGrafter"/>
</dbReference>
<dbReference type="Gene3D" id="1.10.10.10">
    <property type="entry name" value="Winged helix-like DNA-binding domain superfamily/Winged helix DNA-binding domain"/>
    <property type="match status" value="1"/>
</dbReference>
<reference evidence="6 7" key="1">
    <citation type="submission" date="2019-12" db="EMBL/GenBank/DDBJ databases">
        <title>Novel species isolated from a subtropical stream in China.</title>
        <authorList>
            <person name="Lu H."/>
        </authorList>
    </citation>
    <scope>NUCLEOTIDE SEQUENCE [LARGE SCALE GENOMIC DNA]</scope>
    <source>
        <strain evidence="6 7">FT127W</strain>
    </source>
</reference>
<dbReference type="InterPro" id="IPR036390">
    <property type="entry name" value="WH_DNA-bd_sf"/>
</dbReference>
<dbReference type="SUPFAM" id="SSF46785">
    <property type="entry name" value="Winged helix' DNA-binding domain"/>
    <property type="match status" value="1"/>
</dbReference>
<dbReference type="CDD" id="cd08432">
    <property type="entry name" value="PBP2_GcdR_TrpI_HvrB_AmpR_like"/>
    <property type="match status" value="1"/>
</dbReference>
<comment type="similarity">
    <text evidence="1">Belongs to the LysR transcriptional regulatory family.</text>
</comment>
<dbReference type="GO" id="GO:0003700">
    <property type="term" value="F:DNA-binding transcription factor activity"/>
    <property type="evidence" value="ECO:0007669"/>
    <property type="project" value="InterPro"/>
</dbReference>
<dbReference type="Pfam" id="PF03466">
    <property type="entry name" value="LysR_substrate"/>
    <property type="match status" value="1"/>
</dbReference>
<dbReference type="PANTHER" id="PTHR30537:SF26">
    <property type="entry name" value="GLYCINE CLEAVAGE SYSTEM TRANSCRIPTIONAL ACTIVATOR"/>
    <property type="match status" value="1"/>
</dbReference>
<dbReference type="AlphaFoldDB" id="A0A7X4HG33"/>
<evidence type="ECO:0000313" key="6">
    <source>
        <dbReference type="EMBL" id="MYN10530.1"/>
    </source>
</evidence>
<dbReference type="PANTHER" id="PTHR30537">
    <property type="entry name" value="HTH-TYPE TRANSCRIPTIONAL REGULATOR"/>
    <property type="match status" value="1"/>
</dbReference>
<evidence type="ECO:0000256" key="3">
    <source>
        <dbReference type="ARBA" id="ARBA00023125"/>
    </source>
</evidence>
<dbReference type="Pfam" id="PF00126">
    <property type="entry name" value="HTH_1"/>
    <property type="match status" value="1"/>
</dbReference>
<gene>
    <name evidence="6" type="ORF">GTP77_24740</name>
</gene>
<dbReference type="InterPro" id="IPR000847">
    <property type="entry name" value="LysR_HTH_N"/>
</dbReference>
<dbReference type="InterPro" id="IPR058163">
    <property type="entry name" value="LysR-type_TF_proteobact-type"/>
</dbReference>
<feature type="domain" description="HTH lysR-type" evidence="5">
    <location>
        <begin position="21"/>
        <end position="63"/>
    </location>
</feature>
<keyword evidence="3" id="KW-0238">DNA-binding</keyword>
<name>A0A7X4HG33_9BURK</name>
<dbReference type="PROSITE" id="PS50931">
    <property type="entry name" value="HTH_LYSR"/>
    <property type="match status" value="1"/>
</dbReference>
<dbReference type="PRINTS" id="PR00039">
    <property type="entry name" value="HTHLYSR"/>
</dbReference>
<keyword evidence="7" id="KW-1185">Reference proteome</keyword>
<protein>
    <submittedName>
        <fullName evidence="6">LysR family transcriptional regulator</fullName>
    </submittedName>
</protein>
<evidence type="ECO:0000259" key="5">
    <source>
        <dbReference type="PROSITE" id="PS50931"/>
    </source>
</evidence>
<proteinExistence type="inferred from homology"/>
<keyword evidence="2" id="KW-0805">Transcription regulation</keyword>
<keyword evidence="4" id="KW-0804">Transcription</keyword>
<evidence type="ECO:0000256" key="4">
    <source>
        <dbReference type="ARBA" id="ARBA00023163"/>
    </source>
</evidence>
<dbReference type="SUPFAM" id="SSF53850">
    <property type="entry name" value="Periplasmic binding protein-like II"/>
    <property type="match status" value="1"/>
</dbReference>